<dbReference type="GO" id="GO:0030170">
    <property type="term" value="F:pyridoxal phosphate binding"/>
    <property type="evidence" value="ECO:0007669"/>
    <property type="project" value="UniProtKB-UniRule"/>
</dbReference>
<dbReference type="GO" id="GO:0009252">
    <property type="term" value="P:peptidoglycan biosynthetic process"/>
    <property type="evidence" value="ECO:0007669"/>
    <property type="project" value="TreeGrafter"/>
</dbReference>
<proteinExistence type="inferred from homology"/>
<evidence type="ECO:0000256" key="6">
    <source>
        <dbReference type="PIRSR" id="PIRSR600821-52"/>
    </source>
</evidence>
<dbReference type="SUPFAM" id="SSF50621">
    <property type="entry name" value="Alanine racemase C-terminal domain-like"/>
    <property type="match status" value="1"/>
</dbReference>
<comment type="cofactor">
    <cofactor evidence="1 4 5">
        <name>pyridoxal 5'-phosphate</name>
        <dbReference type="ChEBI" id="CHEBI:597326"/>
    </cofactor>
</comment>
<dbReference type="UniPathway" id="UPA00042">
    <property type="reaction ID" value="UER00497"/>
</dbReference>
<keyword evidence="9" id="KW-1185">Reference proteome</keyword>
<evidence type="ECO:0000256" key="3">
    <source>
        <dbReference type="ARBA" id="ARBA00023235"/>
    </source>
</evidence>
<evidence type="ECO:0000256" key="5">
    <source>
        <dbReference type="PIRSR" id="PIRSR600821-50"/>
    </source>
</evidence>
<dbReference type="Pfam" id="PF01168">
    <property type="entry name" value="Ala_racemase_N"/>
    <property type="match status" value="1"/>
</dbReference>
<keyword evidence="2 4" id="KW-0663">Pyridoxal phosphate</keyword>
<comment type="similarity">
    <text evidence="4">Belongs to the alanine racemase family.</text>
</comment>
<dbReference type="InterPro" id="IPR009006">
    <property type="entry name" value="Ala_racemase/Decarboxylase_C"/>
</dbReference>
<evidence type="ECO:0000313" key="8">
    <source>
        <dbReference type="EMBL" id="GBF32546.1"/>
    </source>
</evidence>
<dbReference type="PRINTS" id="PR00992">
    <property type="entry name" value="ALARACEMASE"/>
</dbReference>
<dbReference type="InterPro" id="IPR000821">
    <property type="entry name" value="Ala_racemase"/>
</dbReference>
<dbReference type="FunFam" id="3.20.20.10:FF:000002">
    <property type="entry name" value="Alanine racemase"/>
    <property type="match status" value="1"/>
</dbReference>
<dbReference type="EMBL" id="BFAV01000042">
    <property type="protein sequence ID" value="GBF32546.1"/>
    <property type="molecule type" value="Genomic_DNA"/>
</dbReference>
<evidence type="ECO:0000256" key="2">
    <source>
        <dbReference type="ARBA" id="ARBA00022898"/>
    </source>
</evidence>
<feature type="binding site" evidence="4 6">
    <location>
        <position position="303"/>
    </location>
    <ligand>
        <name>substrate</name>
    </ligand>
</feature>
<dbReference type="SMART" id="SM01005">
    <property type="entry name" value="Ala_racemase_C"/>
    <property type="match status" value="1"/>
</dbReference>
<evidence type="ECO:0000256" key="4">
    <source>
        <dbReference type="HAMAP-Rule" id="MF_01201"/>
    </source>
</evidence>
<dbReference type="CDD" id="cd00430">
    <property type="entry name" value="PLPDE_III_AR"/>
    <property type="match status" value="1"/>
</dbReference>
<dbReference type="EC" id="5.1.1.1" evidence="4"/>
<dbReference type="PANTHER" id="PTHR30511">
    <property type="entry name" value="ALANINE RACEMASE"/>
    <property type="match status" value="1"/>
</dbReference>
<comment type="pathway">
    <text evidence="4">Amino-acid biosynthesis; D-alanine biosynthesis; D-alanine from L-alanine: step 1/1.</text>
</comment>
<dbReference type="InterPro" id="IPR029066">
    <property type="entry name" value="PLP-binding_barrel"/>
</dbReference>
<dbReference type="HAMAP" id="MF_01201">
    <property type="entry name" value="Ala_racemase"/>
    <property type="match status" value="1"/>
</dbReference>
<name>A0A2L2XE84_9FIRM</name>
<dbReference type="GO" id="GO:0030632">
    <property type="term" value="P:D-alanine biosynthetic process"/>
    <property type="evidence" value="ECO:0007669"/>
    <property type="project" value="UniProtKB-UniRule"/>
</dbReference>
<dbReference type="AlphaFoldDB" id="A0A2L2XE84"/>
<dbReference type="GO" id="GO:0005829">
    <property type="term" value="C:cytosol"/>
    <property type="evidence" value="ECO:0007669"/>
    <property type="project" value="TreeGrafter"/>
</dbReference>
<evidence type="ECO:0000256" key="1">
    <source>
        <dbReference type="ARBA" id="ARBA00001933"/>
    </source>
</evidence>
<dbReference type="Gene3D" id="3.20.20.10">
    <property type="entry name" value="Alanine racemase"/>
    <property type="match status" value="1"/>
</dbReference>
<dbReference type="SUPFAM" id="SSF51419">
    <property type="entry name" value="PLP-binding barrel"/>
    <property type="match status" value="1"/>
</dbReference>
<feature type="domain" description="Alanine racemase C-terminal" evidence="7">
    <location>
        <begin position="234"/>
        <end position="359"/>
    </location>
</feature>
<gene>
    <name evidence="8" type="ORF">DCCM_0742</name>
</gene>
<dbReference type="Gene3D" id="2.40.37.10">
    <property type="entry name" value="Lyase, Ornithine Decarboxylase, Chain A, domain 1"/>
    <property type="match status" value="1"/>
</dbReference>
<evidence type="ECO:0000313" key="9">
    <source>
        <dbReference type="Proteomes" id="UP000239549"/>
    </source>
</evidence>
<protein>
    <recommendedName>
        <fullName evidence="4">Alanine racemase</fullName>
        <ecNumber evidence="4">5.1.1.1</ecNumber>
    </recommendedName>
</protein>
<dbReference type="Pfam" id="PF00842">
    <property type="entry name" value="Ala_racemase_C"/>
    <property type="match status" value="1"/>
</dbReference>
<comment type="caution">
    <text evidence="8">The sequence shown here is derived from an EMBL/GenBank/DDBJ whole genome shotgun (WGS) entry which is preliminary data.</text>
</comment>
<evidence type="ECO:0000259" key="7">
    <source>
        <dbReference type="SMART" id="SM01005"/>
    </source>
</evidence>
<dbReference type="NCBIfam" id="TIGR00492">
    <property type="entry name" value="alr"/>
    <property type="match status" value="1"/>
</dbReference>
<comment type="catalytic activity">
    <reaction evidence="4">
        <text>L-alanine = D-alanine</text>
        <dbReference type="Rhea" id="RHEA:20249"/>
        <dbReference type="ChEBI" id="CHEBI:57416"/>
        <dbReference type="ChEBI" id="CHEBI:57972"/>
        <dbReference type="EC" id="5.1.1.1"/>
    </reaction>
</comment>
<dbReference type="InterPro" id="IPR001608">
    <property type="entry name" value="Ala_racemase_N"/>
</dbReference>
<dbReference type="GO" id="GO:0008784">
    <property type="term" value="F:alanine racemase activity"/>
    <property type="evidence" value="ECO:0007669"/>
    <property type="project" value="UniProtKB-UniRule"/>
</dbReference>
<comment type="function">
    <text evidence="4">Catalyzes the interconversion of L-alanine and D-alanine. May also act on other amino acids.</text>
</comment>
<organism evidence="8 9">
    <name type="scientific">Desulfocucumis palustris</name>
    <dbReference type="NCBI Taxonomy" id="1898651"/>
    <lineage>
        <taxon>Bacteria</taxon>
        <taxon>Bacillati</taxon>
        <taxon>Bacillota</taxon>
        <taxon>Clostridia</taxon>
        <taxon>Eubacteriales</taxon>
        <taxon>Desulfocucumaceae</taxon>
        <taxon>Desulfocucumis</taxon>
    </lineage>
</organism>
<dbReference type="InterPro" id="IPR020622">
    <property type="entry name" value="Ala_racemase_pyridoxalP-BS"/>
</dbReference>
<feature type="modified residue" description="N6-(pyridoxal phosphate)lysine" evidence="4 5">
    <location>
        <position position="28"/>
    </location>
</feature>
<feature type="active site" description="Proton acceptor; specific for D-alanine" evidence="4">
    <location>
        <position position="28"/>
    </location>
</feature>
<dbReference type="InterPro" id="IPR011079">
    <property type="entry name" value="Ala_racemase_C"/>
</dbReference>
<reference evidence="9" key="1">
    <citation type="submission" date="2018-02" db="EMBL/GenBank/DDBJ databases">
        <title>Genome sequence of Desulfocucumis palustris strain NAW-5.</title>
        <authorList>
            <person name="Watanabe M."/>
            <person name="Kojima H."/>
            <person name="Fukui M."/>
        </authorList>
    </citation>
    <scope>NUCLEOTIDE SEQUENCE [LARGE SCALE GENOMIC DNA]</scope>
    <source>
        <strain evidence="9">NAW-5</strain>
    </source>
</reference>
<keyword evidence="3 4" id="KW-0413">Isomerase</keyword>
<sequence>MNLPAISQNLRRVKALLKPGTAFCAVVKADAYGHGAPAVARTALEAGADRLAVAILGEALELRRSGFDSPILILGYTPPEQASLVVAHGLTQTVFSIEDARALSAAARSAGTKAKVHIKIDTGMSRIGIKPEDAGQFAEALGAMPGLEIEGVFSHFASADSGDKTFAQEQYNNFLQAVDRIKAGGIEIKIRHMANSAATVDMPETHLDMVRAGIVLYGHWPSPEVERKIRLRPAMALKARVAFVKEVPPDTPVSYGCTYVTRTSATIATLPLGYADGWPRRLSGRGSVFIRGRRAPIVGIVCMDQCMVDVTGIPGVRSGDQALLFGGPELPLEEVAKCLDTISYEMLCLLSKRVPRVYVTD</sequence>
<accession>A0A2L2XE84</accession>
<dbReference type="PANTHER" id="PTHR30511:SF0">
    <property type="entry name" value="ALANINE RACEMASE, CATABOLIC-RELATED"/>
    <property type="match status" value="1"/>
</dbReference>
<dbReference type="Proteomes" id="UP000239549">
    <property type="component" value="Unassembled WGS sequence"/>
</dbReference>
<dbReference type="PROSITE" id="PS00395">
    <property type="entry name" value="ALANINE_RACEMASE"/>
    <property type="match status" value="1"/>
</dbReference>
<feature type="binding site" evidence="4 6">
    <location>
        <position position="126"/>
    </location>
    <ligand>
        <name>substrate</name>
    </ligand>
</feature>
<feature type="active site" description="Proton acceptor; specific for L-alanine" evidence="4">
    <location>
        <position position="255"/>
    </location>
</feature>